<feature type="region of interest" description="Disordered" evidence="1">
    <location>
        <begin position="11"/>
        <end position="57"/>
    </location>
</feature>
<proteinExistence type="predicted"/>
<feature type="compositionally biased region" description="Low complexity" evidence="1">
    <location>
        <begin position="21"/>
        <end position="30"/>
    </location>
</feature>
<keyword evidence="3" id="KW-1185">Reference proteome</keyword>
<sequence length="71" mass="7542">MLCGSPDYLIIQSPPPPSPSPLSLTLLPSPGASHMAASPRKVHTANTNTDETRPPVSLIPRGWRCRASVVL</sequence>
<evidence type="ECO:0000313" key="3">
    <source>
        <dbReference type="Proteomes" id="UP000324222"/>
    </source>
</evidence>
<protein>
    <submittedName>
        <fullName evidence="2">Uncharacterized protein</fullName>
    </submittedName>
</protein>
<dbReference type="EMBL" id="VSRR010000040">
    <property type="protein sequence ID" value="MPC08692.1"/>
    <property type="molecule type" value="Genomic_DNA"/>
</dbReference>
<reference evidence="2 3" key="1">
    <citation type="submission" date="2019-05" db="EMBL/GenBank/DDBJ databases">
        <title>Another draft genome of Portunus trituberculatus and its Hox gene families provides insights of decapod evolution.</title>
        <authorList>
            <person name="Jeong J.-H."/>
            <person name="Song I."/>
            <person name="Kim S."/>
            <person name="Choi T."/>
            <person name="Kim D."/>
            <person name="Ryu S."/>
            <person name="Kim W."/>
        </authorList>
    </citation>
    <scope>NUCLEOTIDE SEQUENCE [LARGE SCALE GENOMIC DNA]</scope>
    <source>
        <tissue evidence="2">Muscle</tissue>
    </source>
</reference>
<comment type="caution">
    <text evidence="2">The sequence shown here is derived from an EMBL/GenBank/DDBJ whole genome shotgun (WGS) entry which is preliminary data.</text>
</comment>
<name>A0A5B7CGB5_PORTR</name>
<organism evidence="2 3">
    <name type="scientific">Portunus trituberculatus</name>
    <name type="common">Swimming crab</name>
    <name type="synonym">Neptunus trituberculatus</name>
    <dbReference type="NCBI Taxonomy" id="210409"/>
    <lineage>
        <taxon>Eukaryota</taxon>
        <taxon>Metazoa</taxon>
        <taxon>Ecdysozoa</taxon>
        <taxon>Arthropoda</taxon>
        <taxon>Crustacea</taxon>
        <taxon>Multicrustacea</taxon>
        <taxon>Malacostraca</taxon>
        <taxon>Eumalacostraca</taxon>
        <taxon>Eucarida</taxon>
        <taxon>Decapoda</taxon>
        <taxon>Pleocyemata</taxon>
        <taxon>Brachyura</taxon>
        <taxon>Eubrachyura</taxon>
        <taxon>Portunoidea</taxon>
        <taxon>Portunidae</taxon>
        <taxon>Portuninae</taxon>
        <taxon>Portunus</taxon>
    </lineage>
</organism>
<gene>
    <name evidence="2" type="ORF">E2C01_001285</name>
</gene>
<accession>A0A5B7CGB5</accession>
<dbReference type="Proteomes" id="UP000324222">
    <property type="component" value="Unassembled WGS sequence"/>
</dbReference>
<evidence type="ECO:0000256" key="1">
    <source>
        <dbReference type="SAM" id="MobiDB-lite"/>
    </source>
</evidence>
<dbReference type="AlphaFoldDB" id="A0A5B7CGB5"/>
<evidence type="ECO:0000313" key="2">
    <source>
        <dbReference type="EMBL" id="MPC08692.1"/>
    </source>
</evidence>